<dbReference type="AlphaFoldDB" id="A0ABD6Q0V5"/>
<dbReference type="Proteomes" id="UP000183667">
    <property type="component" value="Unassembled WGS sequence"/>
</dbReference>
<sequence>MWKWVLFSISITLSQVEFSQGMNAQNCNFHHIPAHSDRAIQRQLCLLGLFKTWPVQICEIAEQSRFRY</sequence>
<evidence type="ECO:0008006" key="3">
    <source>
        <dbReference type="Google" id="ProtNLM"/>
    </source>
</evidence>
<name>A0ABD6Q0V5_9BURK</name>
<organism evidence="1 2">
    <name type="scientific">Burkholderia ubonensis</name>
    <dbReference type="NCBI Taxonomy" id="101571"/>
    <lineage>
        <taxon>Bacteria</taxon>
        <taxon>Pseudomonadati</taxon>
        <taxon>Pseudomonadota</taxon>
        <taxon>Betaproteobacteria</taxon>
        <taxon>Burkholderiales</taxon>
        <taxon>Burkholderiaceae</taxon>
        <taxon>Burkholderia</taxon>
        <taxon>Burkholderia cepacia complex</taxon>
    </lineage>
</organism>
<accession>A0ABD6Q0V5</accession>
<protein>
    <recommendedName>
        <fullName evidence="3">Secreted protein</fullName>
    </recommendedName>
</protein>
<comment type="caution">
    <text evidence="1">The sequence shown here is derived from an EMBL/GenBank/DDBJ whole genome shotgun (WGS) entry which is preliminary data.</text>
</comment>
<evidence type="ECO:0000313" key="1">
    <source>
        <dbReference type="EMBL" id="OJA44972.1"/>
    </source>
</evidence>
<evidence type="ECO:0000313" key="2">
    <source>
        <dbReference type="Proteomes" id="UP000183667"/>
    </source>
</evidence>
<proteinExistence type="predicted"/>
<dbReference type="EMBL" id="MEAU01000029">
    <property type="protein sequence ID" value="OJA44972.1"/>
    <property type="molecule type" value="Genomic_DNA"/>
</dbReference>
<gene>
    <name evidence="1" type="ORF">BGV66_19860</name>
</gene>
<reference evidence="2" key="1">
    <citation type="submission" date="2016-08" db="EMBL/GenBank/DDBJ databases">
        <title>Population biology and virulence potential of Burkholderia ubonensis.</title>
        <authorList>
            <person name="Price E.P."/>
            <person name="Currie B.J."/>
            <person name="Wagner D.M."/>
        </authorList>
    </citation>
    <scope>NUCLEOTIDE SEQUENCE [LARGE SCALE GENOMIC DNA]</scope>
    <source>
        <strain evidence="2">MSMB0103</strain>
    </source>
</reference>